<dbReference type="GO" id="GO:0008448">
    <property type="term" value="F:N-acetylglucosamine-6-phosphate deacetylase activity"/>
    <property type="evidence" value="ECO:0007669"/>
    <property type="project" value="TreeGrafter"/>
</dbReference>
<accession>T1BZE5</accession>
<protein>
    <submittedName>
        <fullName evidence="3">N-acetylglucosamine-6-phosphate deacetylase</fullName>
    </submittedName>
</protein>
<keyword evidence="1" id="KW-0378">Hydrolase</keyword>
<dbReference type="Pfam" id="PF01979">
    <property type="entry name" value="Amidohydro_1"/>
    <property type="match status" value="1"/>
</dbReference>
<dbReference type="AlphaFoldDB" id="T1BZE5"/>
<dbReference type="PANTHER" id="PTHR11113:SF14">
    <property type="entry name" value="N-ACETYLGLUCOSAMINE-6-PHOSPHATE DEACETYLASE"/>
    <property type="match status" value="1"/>
</dbReference>
<proteinExistence type="predicted"/>
<sequence length="136" mass="13917">QIIADGVHVSDEMVRLAFLAAPGRCTLVSDAIAAAGVGDGRFRLGDLDIEVVDGVARGSDSTLAGSATGLATGLATLHRVGVSLTDSVDAATRRPAQLLGEPRVGHLIPGGDADLVVVDESLRLLRVLAAGRELDR</sequence>
<dbReference type="InterPro" id="IPR011059">
    <property type="entry name" value="Metal-dep_hydrolase_composite"/>
</dbReference>
<evidence type="ECO:0000256" key="1">
    <source>
        <dbReference type="ARBA" id="ARBA00022801"/>
    </source>
</evidence>
<comment type="caution">
    <text evidence="3">The sequence shown here is derived from an EMBL/GenBank/DDBJ whole genome shotgun (WGS) entry which is preliminary data.</text>
</comment>
<dbReference type="InterPro" id="IPR006680">
    <property type="entry name" value="Amidohydro-rel"/>
</dbReference>
<gene>
    <name evidence="3" type="ORF">B1B_00632</name>
</gene>
<reference evidence="3" key="2">
    <citation type="journal article" date="2014" name="ISME J.">
        <title>Microbial stratification in low pH oxic and suboxic macroscopic growths along an acid mine drainage.</title>
        <authorList>
            <person name="Mendez-Garcia C."/>
            <person name="Mesa V."/>
            <person name="Sprenger R.R."/>
            <person name="Richter M."/>
            <person name="Diez M.S."/>
            <person name="Solano J."/>
            <person name="Bargiela R."/>
            <person name="Golyshina O.V."/>
            <person name="Manteca A."/>
            <person name="Ramos J.L."/>
            <person name="Gallego J.R."/>
            <person name="Llorente I."/>
            <person name="Martins Dos Santos V.A."/>
            <person name="Jensen O.N."/>
            <person name="Pelaez A.I."/>
            <person name="Sanchez J."/>
            <person name="Ferrer M."/>
        </authorList>
    </citation>
    <scope>NUCLEOTIDE SEQUENCE</scope>
</reference>
<evidence type="ECO:0000313" key="3">
    <source>
        <dbReference type="EMBL" id="EQD78596.1"/>
    </source>
</evidence>
<dbReference type="InterPro" id="IPR032466">
    <property type="entry name" value="Metal_Hydrolase"/>
</dbReference>
<dbReference type="GO" id="GO:0006046">
    <property type="term" value="P:N-acetylglucosamine catabolic process"/>
    <property type="evidence" value="ECO:0007669"/>
    <property type="project" value="TreeGrafter"/>
</dbReference>
<dbReference type="SUPFAM" id="SSF51556">
    <property type="entry name" value="Metallo-dependent hydrolases"/>
    <property type="match status" value="1"/>
</dbReference>
<dbReference type="Gene3D" id="2.30.40.10">
    <property type="entry name" value="Urease, subunit C, domain 1"/>
    <property type="match status" value="1"/>
</dbReference>
<feature type="domain" description="Amidohydrolase-related" evidence="2">
    <location>
        <begin position="2"/>
        <end position="120"/>
    </location>
</feature>
<feature type="non-terminal residue" evidence="3">
    <location>
        <position position="1"/>
    </location>
</feature>
<dbReference type="PANTHER" id="PTHR11113">
    <property type="entry name" value="N-ACETYLGLUCOSAMINE-6-PHOSPHATE DEACETYLASE"/>
    <property type="match status" value="1"/>
</dbReference>
<reference evidence="3" key="1">
    <citation type="submission" date="2013-08" db="EMBL/GenBank/DDBJ databases">
        <authorList>
            <person name="Mendez C."/>
            <person name="Richter M."/>
            <person name="Ferrer M."/>
            <person name="Sanchez J."/>
        </authorList>
    </citation>
    <scope>NUCLEOTIDE SEQUENCE</scope>
</reference>
<name>T1BZE5_9ZZZZ</name>
<organism evidence="3">
    <name type="scientific">mine drainage metagenome</name>
    <dbReference type="NCBI Taxonomy" id="410659"/>
    <lineage>
        <taxon>unclassified sequences</taxon>
        <taxon>metagenomes</taxon>
        <taxon>ecological metagenomes</taxon>
    </lineage>
</organism>
<evidence type="ECO:0000259" key="2">
    <source>
        <dbReference type="Pfam" id="PF01979"/>
    </source>
</evidence>
<dbReference type="Gene3D" id="3.20.20.140">
    <property type="entry name" value="Metal-dependent hydrolases"/>
    <property type="match status" value="1"/>
</dbReference>
<dbReference type="EMBL" id="AUZY01000477">
    <property type="protein sequence ID" value="EQD78596.1"/>
    <property type="molecule type" value="Genomic_DNA"/>
</dbReference>